<dbReference type="Gene3D" id="1.10.287.1060">
    <property type="entry name" value="ESAT-6-like"/>
    <property type="match status" value="1"/>
</dbReference>
<dbReference type="KEGG" id="mgi:Mflv_3088"/>
<evidence type="ECO:0000259" key="2">
    <source>
        <dbReference type="Pfam" id="PF06259"/>
    </source>
</evidence>
<dbReference type="InterPro" id="IPR029058">
    <property type="entry name" value="AB_hydrolase_fold"/>
</dbReference>
<feature type="region of interest" description="Disordered" evidence="1">
    <location>
        <begin position="1"/>
        <end position="33"/>
    </location>
</feature>
<dbReference type="InterPro" id="IPR036689">
    <property type="entry name" value="ESAT-6-like_sf"/>
</dbReference>
<dbReference type="Pfam" id="PF06259">
    <property type="entry name" value="Abhydrolase_8"/>
    <property type="match status" value="1"/>
</dbReference>
<dbReference type="eggNOG" id="COG4099">
    <property type="taxonomic scope" value="Bacteria"/>
</dbReference>
<reference evidence="3" key="2">
    <citation type="journal article" date="2013" name="PLoS ONE">
        <title>A Gene Expression Study of the Activities of Aromatic Ring-Cleavage Dioxygenases in Mycobacterium gilvum PYR-GCK to Changes in Salinity and pH during Pyrene Degradation.</title>
        <authorList>
            <person name="Badejo A.C."/>
            <person name="Badejo A.O."/>
            <person name="Shin K.H."/>
            <person name="Chai Y.G."/>
        </authorList>
    </citation>
    <scope>NUCLEOTIDE SEQUENCE [LARGE SCALE GENOMIC DNA]</scope>
    <source>
        <strain evidence="3">PYR-GCK</strain>
    </source>
</reference>
<organism evidence="3">
    <name type="scientific">Mycolicibacterium gilvum (strain PYR-GCK)</name>
    <name type="common">Mycobacterium gilvum (strain PYR-GCK)</name>
    <dbReference type="NCBI Taxonomy" id="350054"/>
    <lineage>
        <taxon>Bacteria</taxon>
        <taxon>Bacillati</taxon>
        <taxon>Actinomycetota</taxon>
        <taxon>Actinomycetes</taxon>
        <taxon>Mycobacteriales</taxon>
        <taxon>Mycobacteriaceae</taxon>
        <taxon>Mycolicibacterium</taxon>
    </lineage>
</organism>
<evidence type="ECO:0000313" key="3">
    <source>
        <dbReference type="EMBL" id="ABP45565.1"/>
    </source>
</evidence>
<accession>A4TB46</accession>
<proteinExistence type="predicted"/>
<dbReference type="AlphaFoldDB" id="A4TB46"/>
<name>A4TB46_MYCGI</name>
<dbReference type="ESTHER" id="mycsr-e6ti42">
    <property type="family name" value="Duf_1023"/>
</dbReference>
<gene>
    <name evidence="3" type="ordered locus">Mflv_3088</name>
</gene>
<feature type="compositionally biased region" description="Basic residues" evidence="1">
    <location>
        <begin position="1"/>
        <end position="21"/>
    </location>
</feature>
<dbReference type="STRING" id="350054.Mflv_3088"/>
<dbReference type="SUPFAM" id="SSF53474">
    <property type="entry name" value="alpha/beta-Hydrolases"/>
    <property type="match status" value="1"/>
</dbReference>
<dbReference type="EMBL" id="CP000656">
    <property type="protein sequence ID" value="ABP45565.1"/>
    <property type="molecule type" value="Genomic_DNA"/>
</dbReference>
<feature type="domain" description="DUF1023" evidence="2">
    <location>
        <begin position="324"/>
        <end position="490"/>
    </location>
</feature>
<protein>
    <recommendedName>
        <fullName evidence="2">DUF1023 domain-containing protein</fullName>
    </recommendedName>
</protein>
<dbReference type="SUPFAM" id="SSF140453">
    <property type="entry name" value="EsxAB dimer-like"/>
    <property type="match status" value="1"/>
</dbReference>
<evidence type="ECO:0000256" key="1">
    <source>
        <dbReference type="SAM" id="MobiDB-lite"/>
    </source>
</evidence>
<sequence>MGVGRLRGRRILPRRRRRSRRTVPPPVSPTVSAARRWRPDALLELAEQCDDAARRLCDHIDDSVTAADASRDYWTGAAADAARGAARGIAADAARAAHRLVNASAAARDGATQIGAARDDAVGQVDDALEHGFLVADDGTVTVGADPDPLLVALAGGRDTLAADLLQLRADELSVRIPAALDRLGAADSDAAADLVRALTDTDRPVTPAPTVPAGAWPVPSGDVVDGWPAMSQDRIAAQVAAMTDDQRARLIAEFPHQVGNTDGVPWDMRVAANRTNIATAILAESAADAPSRRRIAFYRSLLGEVDDPSGDTRIARQILAFDPGRASLVELHGDLGTARSVAVLVPGVNTTVEGSAANAATARRFVSGSDGRLAMITYLGGPFPQVHDPVTAVAAADRRYALEMAPRLVAFSEDVARRVPDSVLVTVVGHSYGGSIVGTAETLGLTSDRTVFLAAAGAGVGVDDPGDWHNRNPHVQRYSMTAPGDFIELVQGIPGGPHGADPDEMDGVIGLPTGFYDDGGLVAGWEAHSGMLNRPSGAWRTILDVLTGDPGTLSSASSIPAGG</sequence>
<dbReference type="HOGENOM" id="CLU_506064_0_0_11"/>
<dbReference type="InterPro" id="IPR010427">
    <property type="entry name" value="DUF1023"/>
</dbReference>
<reference evidence="3" key="1">
    <citation type="submission" date="2007-04" db="EMBL/GenBank/DDBJ databases">
        <authorList>
            <consortium name="US DOE Joint Genome Institute"/>
            <person name="Copeland A."/>
            <person name="Lucas S."/>
            <person name="Lapidus A."/>
            <person name="Barry K."/>
            <person name="Detter J.C."/>
            <person name="Glavina del Rio T."/>
            <person name="Hammon N."/>
            <person name="Israni S."/>
            <person name="Dalin E."/>
            <person name="Tice H."/>
            <person name="Pitluck S."/>
            <person name="Chain P."/>
            <person name="Malfatti S."/>
            <person name="Shin M."/>
            <person name="Vergez L."/>
            <person name="Schmutz J."/>
            <person name="Larimer F."/>
            <person name="Land M."/>
            <person name="Hauser L."/>
            <person name="Kyrpides N."/>
            <person name="Mikhailova N."/>
            <person name="Miller C."/>
            <person name="Richardson P."/>
        </authorList>
    </citation>
    <scope>NUCLEOTIDE SEQUENCE</scope>
    <source>
        <strain evidence="3">PYR-GCK</strain>
    </source>
</reference>